<name>A0AA36J5Z5_9DINO</name>
<sequence>MDESPLAVPYTPQPCSRTVSRWSFKSSAAVISPPNNQLRPPYPHLLRSYLRPGDASSRSCSPATTVHREYLDRGDSDSIMGEVQDRIREMEARMNALEADESVMLSQLTAHSGATGRSGWTGDSTRGDELRARKKRCRRVPFRPAVIMTVALGALLACVLMFLPLFEFTTQLQTKTGESYQRSIDRQFQLIEALTGHMAVQLHRNILERISGMLWDTVLEPPNRAIDAMWGTMQTMHAFDPSWNGTTATQRAAISHRALLELKEQQSPECFWSRSGAADFIYVGFESGEFAGSTYRCVDRNCSDVAASWWDCEGSPEVEQRFREMNVTHWDPNCGESFPTQRPWFKLQSAMAELGGPLKRLWSGLYLFVDGNIGFTKTSPVAYCGDYSCFQGVVSADITLPVVSRGCSEAFDRLKKELNATAYSFPINRSNAAVFVVSHVSRGGQEGLLVGSSGSNSRDIVLASESPEALVHSTAEALLGRFGRWDAEALKEQQLFRYRLGEENLTEDCGSSFSDITGPNCLQVGTLSVQLDEVDRWLVVIVSPALAFYSMAKTIESHVLEEFEVMDANMDMMGVTILQSAGFAFLVTTVLTMGLGVCLGTAVSSPLRELTGLLRRLGDLDFSTCLQARAPSSIHDICEVQDAFCRLSKGLETFARFVPEAVVRNIIKGDCRASRLHVTKREVSIMFSDIKDFTSLSESLKQNDLIFLLTRYLSIMSRIVETFGGVVAEILGDGLLVYWNTPLDVEDHPIKACAAAVAMQQALGPLNLEMSECSLPSLSVRIGINSGQVLSGTFGSDKKMKFGCMGDPVNLASRLEGLCKVYGVGIICAGPTHDWIADAGGFICRKLDLVQVKGRQEAVTVYEIMGCDFNNVGAEPISESVEMSLESSPRRRGDEVCKTNSRDSKGTAGSRLSQVSKPSRVSELLKSPSQAALDALEESRQSLTQLDGFNWQQVLEHKQDRTAARKMRLGSSNPTSPVPVQSSGFVSSLVTPDVDKLQELARRYEMALGAYQGARFEEAFDLAEVLLVDFSEDQATQRLSNIAYAKLPEVAKTSSSKGPWNAVTVMVDKE</sequence>
<gene>
    <name evidence="4" type="ORF">EVOR1521_LOCUS22734</name>
</gene>
<dbReference type="InterPro" id="IPR001054">
    <property type="entry name" value="A/G_cyclase"/>
</dbReference>
<dbReference type="Gene3D" id="3.30.70.1230">
    <property type="entry name" value="Nucleotide cyclase"/>
    <property type="match status" value="1"/>
</dbReference>
<feature type="compositionally biased region" description="Polar residues" evidence="1">
    <location>
        <begin position="910"/>
        <end position="919"/>
    </location>
</feature>
<feature type="region of interest" description="Disordered" evidence="1">
    <location>
        <begin position="880"/>
        <end position="923"/>
    </location>
</feature>
<dbReference type="PROSITE" id="PS50125">
    <property type="entry name" value="GUANYLATE_CYCLASE_2"/>
    <property type="match status" value="1"/>
</dbReference>
<comment type="caution">
    <text evidence="4">The sequence shown here is derived from an EMBL/GenBank/DDBJ whole genome shotgun (WGS) entry which is preliminary data.</text>
</comment>
<feature type="transmembrane region" description="Helical" evidence="2">
    <location>
        <begin position="583"/>
        <end position="607"/>
    </location>
</feature>
<evidence type="ECO:0000313" key="5">
    <source>
        <dbReference type="Proteomes" id="UP001178507"/>
    </source>
</evidence>
<evidence type="ECO:0000256" key="1">
    <source>
        <dbReference type="SAM" id="MobiDB-lite"/>
    </source>
</evidence>
<dbReference type="PANTHER" id="PTHR43081">
    <property type="entry name" value="ADENYLATE CYCLASE, TERMINAL-DIFFERENTIATION SPECIFIC-RELATED"/>
    <property type="match status" value="1"/>
</dbReference>
<protein>
    <recommendedName>
        <fullName evidence="3">Guanylate cyclase domain-containing protein</fullName>
    </recommendedName>
</protein>
<feature type="domain" description="Guanylate cyclase" evidence="3">
    <location>
        <begin position="684"/>
        <end position="816"/>
    </location>
</feature>
<dbReference type="SUPFAM" id="SSF55073">
    <property type="entry name" value="Nucleotide cyclase"/>
    <property type="match status" value="1"/>
</dbReference>
<dbReference type="Pfam" id="PF00211">
    <property type="entry name" value="Guanylate_cyc"/>
    <property type="match status" value="1"/>
</dbReference>
<dbReference type="EMBL" id="CAUJNA010003326">
    <property type="protein sequence ID" value="CAJ1399148.1"/>
    <property type="molecule type" value="Genomic_DNA"/>
</dbReference>
<dbReference type="AlphaFoldDB" id="A0AA36J5Z5"/>
<feature type="transmembrane region" description="Helical" evidence="2">
    <location>
        <begin position="145"/>
        <end position="166"/>
    </location>
</feature>
<evidence type="ECO:0000313" key="4">
    <source>
        <dbReference type="EMBL" id="CAJ1399148.1"/>
    </source>
</evidence>
<evidence type="ECO:0000256" key="2">
    <source>
        <dbReference type="SAM" id="Phobius"/>
    </source>
</evidence>
<evidence type="ECO:0000259" key="3">
    <source>
        <dbReference type="PROSITE" id="PS50125"/>
    </source>
</evidence>
<keyword evidence="2" id="KW-1133">Transmembrane helix</keyword>
<dbReference type="InterPro" id="IPR029787">
    <property type="entry name" value="Nucleotide_cyclase"/>
</dbReference>
<dbReference type="GO" id="GO:0009190">
    <property type="term" value="P:cyclic nucleotide biosynthetic process"/>
    <property type="evidence" value="ECO:0007669"/>
    <property type="project" value="InterPro"/>
</dbReference>
<keyword evidence="5" id="KW-1185">Reference proteome</keyword>
<organism evidence="4 5">
    <name type="scientific">Effrenium voratum</name>
    <dbReference type="NCBI Taxonomy" id="2562239"/>
    <lineage>
        <taxon>Eukaryota</taxon>
        <taxon>Sar</taxon>
        <taxon>Alveolata</taxon>
        <taxon>Dinophyceae</taxon>
        <taxon>Suessiales</taxon>
        <taxon>Symbiodiniaceae</taxon>
        <taxon>Effrenium</taxon>
    </lineage>
</organism>
<dbReference type="PANTHER" id="PTHR43081:SF1">
    <property type="entry name" value="ADENYLATE CYCLASE, TERMINAL-DIFFERENTIATION SPECIFIC"/>
    <property type="match status" value="1"/>
</dbReference>
<dbReference type="InterPro" id="IPR050697">
    <property type="entry name" value="Adenylyl/Guanylyl_Cyclase_3/4"/>
</dbReference>
<keyword evidence="2" id="KW-0472">Membrane</keyword>
<dbReference type="SMART" id="SM00044">
    <property type="entry name" value="CYCc"/>
    <property type="match status" value="1"/>
</dbReference>
<dbReference type="GO" id="GO:0035556">
    <property type="term" value="P:intracellular signal transduction"/>
    <property type="evidence" value="ECO:0007669"/>
    <property type="project" value="InterPro"/>
</dbReference>
<reference evidence="4" key="1">
    <citation type="submission" date="2023-08" db="EMBL/GenBank/DDBJ databases">
        <authorList>
            <person name="Chen Y."/>
            <person name="Shah S."/>
            <person name="Dougan E. K."/>
            <person name="Thang M."/>
            <person name="Chan C."/>
        </authorList>
    </citation>
    <scope>NUCLEOTIDE SEQUENCE</scope>
</reference>
<proteinExistence type="predicted"/>
<dbReference type="CDD" id="cd07302">
    <property type="entry name" value="CHD"/>
    <property type="match status" value="1"/>
</dbReference>
<feature type="compositionally biased region" description="Basic and acidic residues" evidence="1">
    <location>
        <begin position="888"/>
        <end position="905"/>
    </location>
</feature>
<dbReference type="Proteomes" id="UP001178507">
    <property type="component" value="Unassembled WGS sequence"/>
</dbReference>
<keyword evidence="2" id="KW-0812">Transmembrane</keyword>
<accession>A0AA36J5Z5</accession>